<evidence type="ECO:0000256" key="14">
    <source>
        <dbReference type="PROSITE-ProRule" id="PRU00076"/>
    </source>
</evidence>
<evidence type="ECO:0000256" key="6">
    <source>
        <dbReference type="ARBA" id="ARBA00022729"/>
    </source>
</evidence>
<feature type="disulfide bond" evidence="14">
    <location>
        <begin position="149"/>
        <end position="158"/>
    </location>
</feature>
<dbReference type="SMART" id="SM00181">
    <property type="entry name" value="EGF"/>
    <property type="match status" value="1"/>
</dbReference>
<evidence type="ECO:0000256" key="7">
    <source>
        <dbReference type="ARBA" id="ARBA00022734"/>
    </source>
</evidence>
<dbReference type="FunFam" id="2.10.25.10:FF:000391">
    <property type="entry name" value="Weary, isoform C"/>
    <property type="match status" value="1"/>
</dbReference>
<proteinExistence type="predicted"/>
<evidence type="ECO:0000313" key="19">
    <source>
        <dbReference type="Proteomes" id="UP001163046"/>
    </source>
</evidence>
<dbReference type="SMART" id="SM00186">
    <property type="entry name" value="FBG"/>
    <property type="match status" value="1"/>
</dbReference>
<evidence type="ECO:0000256" key="3">
    <source>
        <dbReference type="ARBA" id="ARBA00022536"/>
    </source>
</evidence>
<dbReference type="PROSITE" id="PS50026">
    <property type="entry name" value="EGF_3"/>
    <property type="match status" value="1"/>
</dbReference>
<dbReference type="CDD" id="cd00054">
    <property type="entry name" value="EGF_CA"/>
    <property type="match status" value="1"/>
</dbReference>
<dbReference type="GO" id="GO:0046872">
    <property type="term" value="F:metal ion binding"/>
    <property type="evidence" value="ECO:0007669"/>
    <property type="project" value="UniProtKB-KW"/>
</dbReference>
<evidence type="ECO:0000256" key="8">
    <source>
        <dbReference type="ARBA" id="ARBA00022737"/>
    </source>
</evidence>
<keyword evidence="12 14" id="KW-1015">Disulfide bond</keyword>
<evidence type="ECO:0000256" key="11">
    <source>
        <dbReference type="ARBA" id="ARBA00023136"/>
    </source>
</evidence>
<keyword evidence="11 15" id="KW-0472">Membrane</keyword>
<dbReference type="Gene3D" id="3.90.215.10">
    <property type="entry name" value="Gamma Fibrinogen, chain A, domain 1"/>
    <property type="match status" value="1"/>
</dbReference>
<dbReference type="AlphaFoldDB" id="A0A9X0CXK2"/>
<dbReference type="SUPFAM" id="SSF57196">
    <property type="entry name" value="EGF/Laminin"/>
    <property type="match status" value="1"/>
</dbReference>
<feature type="transmembrane region" description="Helical" evidence="15">
    <location>
        <begin position="12"/>
        <end position="32"/>
    </location>
</feature>
<dbReference type="PANTHER" id="PTHR16146:SF46">
    <property type="entry name" value="INTELECTIN-1A-RELATED"/>
    <property type="match status" value="1"/>
</dbReference>
<dbReference type="Proteomes" id="UP001163046">
    <property type="component" value="Unassembled WGS sequence"/>
</dbReference>
<evidence type="ECO:0000256" key="1">
    <source>
        <dbReference type="ARBA" id="ARBA00004251"/>
    </source>
</evidence>
<keyword evidence="19" id="KW-1185">Reference proteome</keyword>
<keyword evidence="8" id="KW-0677">Repeat</keyword>
<dbReference type="EMBL" id="MU826359">
    <property type="protein sequence ID" value="KAJ7379230.1"/>
    <property type="molecule type" value="Genomic_DNA"/>
</dbReference>
<protein>
    <submittedName>
        <fullName evidence="18">Uncharacterized protein</fullName>
    </submittedName>
</protein>
<feature type="domain" description="Fibrinogen C-terminal" evidence="17">
    <location>
        <begin position="165"/>
        <end position="218"/>
    </location>
</feature>
<dbReference type="GO" id="GO:0070492">
    <property type="term" value="F:oligosaccharide binding"/>
    <property type="evidence" value="ECO:0007669"/>
    <property type="project" value="TreeGrafter"/>
</dbReference>
<keyword evidence="13" id="KW-0325">Glycoprotein</keyword>
<accession>A0A9X0CXK2</accession>
<dbReference type="InterPro" id="IPR002181">
    <property type="entry name" value="Fibrinogen_a/b/g_C_dom"/>
</dbReference>
<dbReference type="GO" id="GO:0007154">
    <property type="term" value="P:cell communication"/>
    <property type="evidence" value="ECO:0007669"/>
    <property type="project" value="UniProtKB-ARBA"/>
</dbReference>
<dbReference type="InterPro" id="IPR036056">
    <property type="entry name" value="Fibrinogen-like_C"/>
</dbReference>
<dbReference type="PROSITE" id="PS01186">
    <property type="entry name" value="EGF_2"/>
    <property type="match status" value="1"/>
</dbReference>
<dbReference type="Pfam" id="PF00008">
    <property type="entry name" value="EGF"/>
    <property type="match status" value="1"/>
</dbReference>
<name>A0A9X0CXK2_9CNID</name>
<comment type="caution">
    <text evidence="18">The sequence shown here is derived from an EMBL/GenBank/DDBJ whole genome shotgun (WGS) entry which is preliminary data.</text>
</comment>
<dbReference type="InterPro" id="IPR014716">
    <property type="entry name" value="Fibrinogen_a/b/g_C_1"/>
</dbReference>
<keyword evidence="4 15" id="KW-0812">Transmembrane</keyword>
<dbReference type="PROSITE" id="PS51406">
    <property type="entry name" value="FIBRINOGEN_C_2"/>
    <property type="match status" value="1"/>
</dbReference>
<dbReference type="PANTHER" id="PTHR16146">
    <property type="entry name" value="INTELECTIN"/>
    <property type="match status" value="1"/>
</dbReference>
<evidence type="ECO:0000256" key="12">
    <source>
        <dbReference type="ARBA" id="ARBA00023157"/>
    </source>
</evidence>
<evidence type="ECO:0000256" key="15">
    <source>
        <dbReference type="SAM" id="Phobius"/>
    </source>
</evidence>
<keyword evidence="2" id="KW-1003">Cell membrane</keyword>
<evidence type="ECO:0000256" key="5">
    <source>
        <dbReference type="ARBA" id="ARBA00022723"/>
    </source>
</evidence>
<dbReference type="GO" id="GO:0005886">
    <property type="term" value="C:plasma membrane"/>
    <property type="evidence" value="ECO:0007669"/>
    <property type="project" value="UniProtKB-SubCell"/>
</dbReference>
<dbReference type="GO" id="GO:0023052">
    <property type="term" value="P:signaling"/>
    <property type="evidence" value="ECO:0007669"/>
    <property type="project" value="UniProtKB-ARBA"/>
</dbReference>
<dbReference type="NCBIfam" id="NF040941">
    <property type="entry name" value="GGGWT_bact"/>
    <property type="match status" value="1"/>
</dbReference>
<dbReference type="Pfam" id="PF00147">
    <property type="entry name" value="Fibrinogen_C"/>
    <property type="match status" value="1"/>
</dbReference>
<keyword evidence="7" id="KW-0430">Lectin</keyword>
<dbReference type="Gene3D" id="2.10.25.10">
    <property type="entry name" value="Laminin"/>
    <property type="match status" value="1"/>
</dbReference>
<organism evidence="18 19">
    <name type="scientific">Desmophyllum pertusum</name>
    <dbReference type="NCBI Taxonomy" id="174260"/>
    <lineage>
        <taxon>Eukaryota</taxon>
        <taxon>Metazoa</taxon>
        <taxon>Cnidaria</taxon>
        <taxon>Anthozoa</taxon>
        <taxon>Hexacorallia</taxon>
        <taxon>Scleractinia</taxon>
        <taxon>Caryophylliina</taxon>
        <taxon>Caryophylliidae</taxon>
        <taxon>Desmophyllum</taxon>
    </lineage>
</organism>
<evidence type="ECO:0000259" key="16">
    <source>
        <dbReference type="PROSITE" id="PS50026"/>
    </source>
</evidence>
<dbReference type="PROSITE" id="PS00022">
    <property type="entry name" value="EGF_1"/>
    <property type="match status" value="1"/>
</dbReference>
<keyword evidence="9" id="KW-0106">Calcium</keyword>
<evidence type="ECO:0000256" key="13">
    <source>
        <dbReference type="ARBA" id="ARBA00023180"/>
    </source>
</evidence>
<keyword evidence="10 15" id="KW-1133">Transmembrane helix</keyword>
<evidence type="ECO:0000256" key="10">
    <source>
        <dbReference type="ARBA" id="ARBA00022989"/>
    </source>
</evidence>
<reference evidence="18" key="1">
    <citation type="submission" date="2023-01" db="EMBL/GenBank/DDBJ databases">
        <title>Genome assembly of the deep-sea coral Lophelia pertusa.</title>
        <authorList>
            <person name="Herrera S."/>
            <person name="Cordes E."/>
        </authorList>
    </citation>
    <scope>NUCLEOTIDE SEQUENCE</scope>
    <source>
        <strain evidence="18">USNM1676648</strain>
        <tissue evidence="18">Polyp</tissue>
    </source>
</reference>
<keyword evidence="3 14" id="KW-0245">EGF-like domain</keyword>
<sequence length="397" mass="44826">MKIEQVSFSMKVVYFYLILRGLSIPTGAGNIINLRRNFAAAYFVQHKNCVLDIEGINSFLVAFATECALRCAQHESCLSFNIGVKRRKDSGSVPCKILPATALTAMQKLKESKNFHHWSIFDPCSSFPCRNGGTCVRDHRLSGLFRCACRVGYEGEHCQDNVPLGSFGNPGISCKDIAERKSYPLGDGKYWIKPTGSEQFSVYCDMTTDGGGWTLIKRFIFSPALINAKEGEFTRSNDYSSISNYSNNFLFATRHAVRKLREDINFHQLRWYCHKKTKGSVFHVLTKNNSAGHKVLKYFLQSVKVHAEACDSFIKLPDDNSTLSRNCQKWGHNGTATEVNQWGYFNNKGPMNSYRNVTVWINGGKAFSLNPPSIYWCDDQAGMSSLTEGDTWELYCR</sequence>
<comment type="caution">
    <text evidence="14">Lacks conserved residue(s) required for the propagation of feature annotation.</text>
</comment>
<comment type="subcellular location">
    <subcellularLocation>
        <location evidence="1">Cell membrane</location>
        <topology evidence="1">Single-pass type I membrane protein</topology>
    </subcellularLocation>
</comment>
<dbReference type="SUPFAM" id="SSF56496">
    <property type="entry name" value="Fibrinogen C-terminal domain-like"/>
    <property type="match status" value="1"/>
</dbReference>
<dbReference type="InterPro" id="IPR000742">
    <property type="entry name" value="EGF"/>
</dbReference>
<evidence type="ECO:0000256" key="2">
    <source>
        <dbReference type="ARBA" id="ARBA00022475"/>
    </source>
</evidence>
<keyword evidence="6" id="KW-0732">Signal</keyword>
<dbReference type="OrthoDB" id="5958120at2759"/>
<evidence type="ECO:0000256" key="4">
    <source>
        <dbReference type="ARBA" id="ARBA00022692"/>
    </source>
</evidence>
<evidence type="ECO:0000313" key="18">
    <source>
        <dbReference type="EMBL" id="KAJ7379230.1"/>
    </source>
</evidence>
<keyword evidence="5" id="KW-0479">Metal-binding</keyword>
<feature type="domain" description="EGF-like" evidence="16">
    <location>
        <begin position="120"/>
        <end position="159"/>
    </location>
</feature>
<evidence type="ECO:0000259" key="17">
    <source>
        <dbReference type="PROSITE" id="PS51406"/>
    </source>
</evidence>
<gene>
    <name evidence="18" type="ORF">OS493_017739</name>
</gene>
<evidence type="ECO:0000256" key="9">
    <source>
        <dbReference type="ARBA" id="ARBA00022837"/>
    </source>
</evidence>
<dbReference type="GO" id="GO:0005615">
    <property type="term" value="C:extracellular space"/>
    <property type="evidence" value="ECO:0007669"/>
    <property type="project" value="TreeGrafter"/>
</dbReference>